<sequence length="118" mass="12163">MGAHDTDREASCARRHVLAFLLGTTTLSVGAMPADAAAPRGHVLAPVHLEADGLAAPLGIDSTTPDLSWEFAPGARNTVQTANQIKAATNLGSLNSAKPDLWDTGQVESLVNHGEASP</sequence>
<dbReference type="Proteomes" id="UP000657574">
    <property type="component" value="Unassembled WGS sequence"/>
</dbReference>
<gene>
    <name evidence="1" type="ORF">GCM10010121_083050</name>
</gene>
<dbReference type="InterPro" id="IPR013783">
    <property type="entry name" value="Ig-like_fold"/>
</dbReference>
<dbReference type="EMBL" id="BMQA01000061">
    <property type="protein sequence ID" value="GGJ59801.1"/>
    <property type="molecule type" value="Genomic_DNA"/>
</dbReference>
<keyword evidence="2" id="KW-1185">Reference proteome</keyword>
<dbReference type="Pfam" id="PF25788">
    <property type="entry name" value="Ig_Rha78A_N"/>
    <property type="match status" value="1"/>
</dbReference>
<reference evidence="1" key="2">
    <citation type="submission" date="2020-09" db="EMBL/GenBank/DDBJ databases">
        <authorList>
            <person name="Sun Q."/>
            <person name="Ohkuma M."/>
        </authorList>
    </citation>
    <scope>NUCLEOTIDE SEQUENCE</scope>
    <source>
        <strain evidence="1">JCM 3086</strain>
    </source>
</reference>
<protein>
    <submittedName>
        <fullName evidence="1">Uncharacterized protein</fullName>
    </submittedName>
</protein>
<evidence type="ECO:0000313" key="2">
    <source>
        <dbReference type="Proteomes" id="UP000657574"/>
    </source>
</evidence>
<proteinExistence type="predicted"/>
<dbReference type="Gene3D" id="2.60.40.10">
    <property type="entry name" value="Immunoglobulins"/>
    <property type="match status" value="1"/>
</dbReference>
<accession>A0A917LCA1</accession>
<comment type="caution">
    <text evidence="1">The sequence shown here is derived from an EMBL/GenBank/DDBJ whole genome shotgun (WGS) entry which is preliminary data.</text>
</comment>
<evidence type="ECO:0000313" key="1">
    <source>
        <dbReference type="EMBL" id="GGJ59801.1"/>
    </source>
</evidence>
<dbReference type="RefSeq" id="WP_189316508.1">
    <property type="nucleotide sequence ID" value="NZ_BMQA01000061.1"/>
</dbReference>
<reference evidence="1" key="1">
    <citation type="journal article" date="2014" name="Int. J. Syst. Evol. Microbiol.">
        <title>Complete genome sequence of Corynebacterium casei LMG S-19264T (=DSM 44701T), isolated from a smear-ripened cheese.</title>
        <authorList>
            <consortium name="US DOE Joint Genome Institute (JGI-PGF)"/>
            <person name="Walter F."/>
            <person name="Albersmeier A."/>
            <person name="Kalinowski J."/>
            <person name="Ruckert C."/>
        </authorList>
    </citation>
    <scope>NUCLEOTIDE SEQUENCE</scope>
    <source>
        <strain evidence="1">JCM 3086</strain>
    </source>
</reference>
<organism evidence="1 2">
    <name type="scientific">Streptomyces brasiliensis</name>
    <dbReference type="NCBI Taxonomy" id="1954"/>
    <lineage>
        <taxon>Bacteria</taxon>
        <taxon>Bacillati</taxon>
        <taxon>Actinomycetota</taxon>
        <taxon>Actinomycetes</taxon>
        <taxon>Kitasatosporales</taxon>
        <taxon>Streptomycetaceae</taxon>
        <taxon>Streptomyces</taxon>
    </lineage>
</organism>
<dbReference type="AlphaFoldDB" id="A0A917LCA1"/>
<dbReference type="GO" id="GO:0005975">
    <property type="term" value="P:carbohydrate metabolic process"/>
    <property type="evidence" value="ECO:0007669"/>
    <property type="project" value="UniProtKB-ARBA"/>
</dbReference>
<name>A0A917LCA1_9ACTN</name>